<evidence type="ECO:0000313" key="5">
    <source>
        <dbReference type="EMBL" id="POF39057.1"/>
    </source>
</evidence>
<dbReference type="InterPro" id="IPR001343">
    <property type="entry name" value="Hemolysn_Ca-bd"/>
</dbReference>
<dbReference type="PROSITE" id="PS50292">
    <property type="entry name" value="PEROXIDASE_3"/>
    <property type="match status" value="2"/>
</dbReference>
<dbReference type="Pfam" id="PF00353">
    <property type="entry name" value="HemolysinCabind"/>
    <property type="match status" value="15"/>
</dbReference>
<gene>
    <name evidence="5" type="ORF">B0D71_27585</name>
</gene>
<dbReference type="OrthoDB" id="223957at2"/>
<keyword evidence="6" id="KW-1185">Reference proteome</keyword>
<dbReference type="PROSITE" id="PS00330">
    <property type="entry name" value="HEMOLYSIN_CALCIUM"/>
    <property type="match status" value="11"/>
</dbReference>
<reference evidence="6" key="1">
    <citation type="submission" date="2017-02" db="EMBL/GenBank/DDBJ databases">
        <authorList>
            <person name="Furmanczyk E.M."/>
        </authorList>
    </citation>
    <scope>NUCLEOTIDE SEQUENCE [LARGE SCALE GENOMIC DNA]</scope>
    <source>
        <strain evidence="6">AP3_22</strain>
    </source>
</reference>
<sequence length="3649" mass="378118">MASFIKSDLEFILEQIFIAERHASGASLADLLQNVEVPFGLRTVSGIDNNLANPQFGAADNFFPRMTTPVFNTAQVQPVGFFGPTDPGGTTPTSYLQTSGAVFDSQPRTISNLIVDQTANNPAAVAAAAANPDSQLVTSPGLDGLFGTADDVSVFQIPNITPDAGLTVPFNQWMTFFGQFFDHGLDLVTKGGSGTVFIPLQPDDPLFVPGSPTNFMVLTRATNLPGADGILGTADDIHEQSNTTSPFVDQNQTYSSHPSHQVFLRGYELNAAGDPVATGKLITNRDLGVDGHFGTADDVEIGGMATWATVKAQARDLLGINLTDADVFDVPLLATDEYGNFIKGPNGLPQVVMKGADGIAGTADDVLVEGNRAAPISLTNAVRTGHQFLIDIAHSADPTGGLTADTDTVIGGPQAPGTYDNELLDKHYIAGDGRVNENIGLTTVHSIFHSEHNRLVDQTKETVLASADLDFLNKWLMPDAQLTALPATPADIAALHWNGERLFQAAKFGTEMQYQHLVFEEFARTIQPQVDVFLAPMGNDTTVNPAIVAEFAHTVFRFGHSMLLETVDRFDPNFNVVGDGNPADPGNQQTGLIAAFLNPLEFAASGPTPEEAAGAIVRGITRQVGNEIDEFVTDALRNNLVGLPLDLAALNLARGREAGIPSLNEARREFYHMTGDSQLTPYTSWADFVQHMKHPESLINFIAAYGTHSTITGATTLADKRAAAADLVLGGATAPADRLDFLNSTGVWASNAGADGILHTADDVTTTGLDTIDFWIGGLAEEKMPFGGQLGSSFNFVFETQLENLQNGDRFYYLARTAGLNFGTELENNSFANLVMLNSDATHLPANIFQTPAFILEVDPTHQFNPSVVAGPDGIVGTADDLPANADPFGPSDHPIGSPRIDHFTPLVIRDNPDTVGPDTNYLHYTGSDTVVLGGTAGDDILIAGDSDDDTVYGDAGNDRLDGGYGNDNVFGGAGDDIITDIGGSDTLRGEDGNDVIQAGNSTLGLNNLVFGGAGKDFIITTEDITMTFAGAGDDFILGAKVNLAPTGNEGDDWIEGGTQDGAPGDNMSPTLTDDVPGNDIFIGTGGFDEMIGEGGDDTFVASDAQDKMDGMSGFDWTTYKNDKYGVTVDMVVPFFSPYHAVPNAAGDIVGAVAQSPDAVYDRFAEVEGLSGSAFSDFLRGDEQNAAIIANITARGSILTNFDLVSGLRDFVGSAGFGADGIGGTADDQFGAGNIILGGDGSDIIEGRGGSDLIDGDKWLNVRISVHQNLDGTGPEIASFDSMTQMIPLMLNGTYNPGQLVAVREILPGVGGFDTVNFLGPMANYTVAINDNATPLNFADDVVTVTDNVGKEETDRLTHIERLQFSDQSVVLVPGLNAEPVGALTVDNTAPTVGQTLTVSAAGLTDADNAGGAIHNSISYIWQFEATPGSGVFEDIILGPGRIGIGFTRADTPTFKVTSDLAGLAVRVKAIYADDHGVTEQVFSAPTTAITAAAPAPAPTPSLIDPQTTAPSNGVHYTQADLAFILDQIKIAEHHAAGENLNSLLDNVRVPFGLRTVEGTENNLLHPEFGAADNVFPRLTTPDFRPADAGTSYTQTSGLVIDSAPRTISNLIVDQTANNPAAVAATFDPGLDGVLGTADDVLKAGAQVVTGTRTDGSTFETFFDPNVSPDAGLTAPFNQWMTFFGQFFDHGLDLVTKGGSGTVFIPLQPDDPLFVPGSPTNFMVLTRATNQPGPDGILGTADDIHENTNTTSPFVDQNQTYSSHPSHQVFLRAYELNAAGDPVATGKLIENRAAGADGILFTGDDSLTGGMATWKVVKAQAHDLLGINLTDADFDNVPLLATDAYGNFIKGPNGFPQVVMVGPDGIAGTADDVLVEGNPAAPISLANAARTGHAFLNDIANSAIPVDSQTGAALLPDVDTVIGGPVAAGFYDNELLDAHYIAGDGRVNENIGLTTVHSIFHHEHNRLVDHTKEVVLATAASGDVSFLNEWLLTPVTAVPADTSTLDWNGERLFQTAKFGTEMQYQHLVFEEFARTIQPMVDPFFAPGQVYDTAIDPSIVAEFAHTVYRFGHSMLLEQVDRLDPNFASSDIGLIQAFLNPLEFAGSGATPEEAAGAIVRGVTRQVGNEIDEFVTEALRNNLLGLPLDLPAINLARGRDTGIPSLNAARREFYLPTGDAELKPYTSWADFVQHIKHPESLINFIAAYGTHSTITGATTLADKRAAAADLVLGGATAPADRVDFLNSTGAWASNAGADGVLHTADDVTITGLDAVDFWVGGLAEEKMPFGGMLGSTFNFVFENQMEKLQDGDRFYYLERTASMDFGAELENNTFANLVMANTDATHLSARVFLTPAYTLEVNQAHQYNPSVIAGPDGIVGTLDDLPANADPFGPSDHPIGSPRTDFLTPLVIRDNPNTVGPDSNYLHYTGADTVVLGGTAGNDILIAGDSDDDTVYGDAGNDRIDGGYGNDQLFGGTGDDIITDMGGDDVIHGEDGNDVIQGGNGLNLILGQAGQDFIITGEDAADTSGGLGNDFILGSKANEFARGGEGDDWIQGGSADGVAGDNFDPFGNDPINGNDVFMGDGGPDNFDGEGGDDIMIGSPSEADRFIGFSGYDWADYKDDPAGVTMGLNSRLRFFDQPAVPGSNASILARLDLVEGLSGSAHADFLSGDDSTADLLAVAGANGSVLTNFDLISGLRDLVGSAGNGADGIAGTADDKFDGGNIILGGAGSDVIEGRGGDDLIDGDKWLNVRISVRQNIDGSGPEIATFDSMTSLVPLMVNGTYNPGQLQIVREILTATGPAFDTALFSGNRVDYTVVENANGTVTVTDSVAGRDGTDTLSHIERVQFSDQSIVLGGLNSEPVGSLRIDDPTPAVGQQLTVSAADITDADNTATGGAITGPISYFWQFEARPGSGVFEDITFFAAGEVARAEGTTVTVGSELRIAPPATLIGAVPAIPELVVAAGLALRVRAVYKDANGVLEEVFSAPTAPITAAGTGTVNVLPVGTVLISDTTPAKDSGLTATDAFTDANGTTTSVIAHQWQMGSGAIFTDIAGATGTTFTPGQAQVGQQLRVVATYTDDLGTLERVASAATTVVSDVFVGTAGVDIWTGTAGDDVASGGAGNDILNALGGNDILHGDAGNDLLNGGAGNDQMLGGTGNDTYRVDSVGDVVTELPGEGQDSVQTTLGSYTLGANVEHLLYLGAGNFVGNGNALNNVMTGGVGNDTLSGGDGNDTLLGGAGNDVLTGGAGNDRMAGGAGNDTFRVDSAGDLVVEASGEGSDSVQTTLSSYTLGANVEHLLYLGAGNFTGNGNALSNVMTGGVGNDTLNGGDGNDTLMGGAGNDVLTGGAGNDAMVGGAGNDTFRVDSAGDLVVEASGEGADSVQTTLNSYTLGANVEHMLYLGAGNFTGTGNALNNIITAGAGNDTLNGGDGNDTLLGGLGNDLLNGGAGADRLEGGLGNDTYRVDSAADGVIELTGEGQDSIQTSLSSYTLGANTEHLLYTGVGNFVGTGNASNNVMSGGVGNDIFNGAGGNDTLLGGAGNDLLDGGAGNDSIAGGAGNDTMFASTGDDVFVFAAAFGNDRIVGFDTDAAGGQDLLNIAGLNITAATFGSSVNVVDLGADTLLNFGADSITLVGVADATTVTASDFILAS</sequence>
<keyword evidence="5" id="KW-0560">Oxidoreductase</keyword>
<evidence type="ECO:0000256" key="1">
    <source>
        <dbReference type="ARBA" id="ARBA00004613"/>
    </source>
</evidence>
<keyword evidence="5" id="KW-0575">Peroxidase</keyword>
<evidence type="ECO:0000256" key="2">
    <source>
        <dbReference type="ARBA" id="ARBA00022525"/>
    </source>
</evidence>
<protein>
    <submittedName>
        <fullName evidence="5">Heme peroxidase</fullName>
    </submittedName>
</protein>
<dbReference type="GO" id="GO:0005509">
    <property type="term" value="F:calcium ion binding"/>
    <property type="evidence" value="ECO:0007669"/>
    <property type="project" value="InterPro"/>
</dbReference>
<dbReference type="GO" id="GO:0004601">
    <property type="term" value="F:peroxidase activity"/>
    <property type="evidence" value="ECO:0007669"/>
    <property type="project" value="UniProtKB-KW"/>
</dbReference>
<dbReference type="InterPro" id="IPR018511">
    <property type="entry name" value="Hemolysin-typ_Ca-bd_CS"/>
</dbReference>
<dbReference type="SUPFAM" id="SSF51120">
    <property type="entry name" value="beta-Roll"/>
    <property type="match status" value="9"/>
</dbReference>
<dbReference type="Gene3D" id="1.10.640.10">
    <property type="entry name" value="Haem peroxidase domain superfamily, animal type"/>
    <property type="match status" value="2"/>
</dbReference>
<dbReference type="InterPro" id="IPR019791">
    <property type="entry name" value="Haem_peroxidase_animal"/>
</dbReference>
<dbReference type="InterPro" id="IPR011049">
    <property type="entry name" value="Serralysin-like_metalloprot_C"/>
</dbReference>
<dbReference type="PANTHER" id="PTHR11475:SF4">
    <property type="entry name" value="CHORION PEROXIDASE"/>
    <property type="match status" value="1"/>
</dbReference>
<evidence type="ECO:0000313" key="6">
    <source>
        <dbReference type="Proteomes" id="UP000237440"/>
    </source>
</evidence>
<evidence type="ECO:0000256" key="4">
    <source>
        <dbReference type="ARBA" id="ARBA00023180"/>
    </source>
</evidence>
<dbReference type="InterPro" id="IPR037120">
    <property type="entry name" value="Haem_peroxidase_sf_animal"/>
</dbReference>
<dbReference type="GO" id="GO:0006979">
    <property type="term" value="P:response to oxidative stress"/>
    <property type="evidence" value="ECO:0007669"/>
    <property type="project" value="InterPro"/>
</dbReference>
<organism evidence="5 6">
    <name type="scientific">Pseudomonas laurylsulfativorans</name>
    <dbReference type="NCBI Taxonomy" id="1943631"/>
    <lineage>
        <taxon>Bacteria</taxon>
        <taxon>Pseudomonadati</taxon>
        <taxon>Pseudomonadota</taxon>
        <taxon>Gammaproteobacteria</taxon>
        <taxon>Pseudomonadales</taxon>
        <taxon>Pseudomonadaceae</taxon>
        <taxon>Pseudomonas</taxon>
    </lineage>
</organism>
<name>A0A2S3VGI8_9PSED</name>
<dbReference type="Pfam" id="PF03098">
    <property type="entry name" value="An_peroxidase"/>
    <property type="match status" value="4"/>
</dbReference>
<keyword evidence="3" id="KW-0106">Calcium</keyword>
<dbReference type="InterPro" id="IPR010255">
    <property type="entry name" value="Haem_peroxidase_sf"/>
</dbReference>
<dbReference type="SUPFAM" id="SSF48113">
    <property type="entry name" value="Heme-dependent peroxidases"/>
    <property type="match status" value="2"/>
</dbReference>
<dbReference type="Gene3D" id="2.150.10.10">
    <property type="entry name" value="Serralysin-like metalloprotease, C-terminal"/>
    <property type="match status" value="7"/>
</dbReference>
<keyword evidence="2" id="KW-0964">Secreted</keyword>
<accession>A0A2S3VGI8</accession>
<dbReference type="RefSeq" id="WP_103397616.1">
    <property type="nucleotide sequence ID" value="NZ_MUJK01000015.1"/>
</dbReference>
<keyword evidence="4" id="KW-0325">Glycoprotein</keyword>
<dbReference type="EMBL" id="MUJK01000015">
    <property type="protein sequence ID" value="POF39057.1"/>
    <property type="molecule type" value="Genomic_DNA"/>
</dbReference>
<dbReference type="Gene3D" id="2.60.40.2700">
    <property type="match status" value="1"/>
</dbReference>
<dbReference type="PRINTS" id="PR00313">
    <property type="entry name" value="CABNDNGRPT"/>
</dbReference>
<dbReference type="GO" id="GO:0005576">
    <property type="term" value="C:extracellular region"/>
    <property type="evidence" value="ECO:0007669"/>
    <property type="project" value="UniProtKB-SubCell"/>
</dbReference>
<dbReference type="PANTHER" id="PTHR11475">
    <property type="entry name" value="OXIDASE/PEROXIDASE"/>
    <property type="match status" value="1"/>
</dbReference>
<comment type="caution">
    <text evidence="5">The sequence shown here is derived from an EMBL/GenBank/DDBJ whole genome shotgun (WGS) entry which is preliminary data.</text>
</comment>
<comment type="subcellular location">
    <subcellularLocation>
        <location evidence="1">Secreted</location>
    </subcellularLocation>
</comment>
<dbReference type="Proteomes" id="UP000237440">
    <property type="component" value="Unassembled WGS sequence"/>
</dbReference>
<proteinExistence type="predicted"/>
<dbReference type="GO" id="GO:0020037">
    <property type="term" value="F:heme binding"/>
    <property type="evidence" value="ECO:0007669"/>
    <property type="project" value="InterPro"/>
</dbReference>
<dbReference type="CDD" id="cd09821">
    <property type="entry name" value="An_peroxidase_bacterial_2"/>
    <property type="match status" value="2"/>
</dbReference>
<evidence type="ECO:0000256" key="3">
    <source>
        <dbReference type="ARBA" id="ARBA00022837"/>
    </source>
</evidence>